<dbReference type="Pfam" id="PF08706">
    <property type="entry name" value="D5_N"/>
    <property type="match status" value="1"/>
</dbReference>
<dbReference type="Proteomes" id="UP000693972">
    <property type="component" value="Unassembled WGS sequence"/>
</dbReference>
<keyword evidence="2" id="KW-0378">Hydrolase</keyword>
<dbReference type="EMBL" id="JAIMBW010000001">
    <property type="protein sequence ID" value="MBY4895322.1"/>
    <property type="molecule type" value="Genomic_DNA"/>
</dbReference>
<dbReference type="PANTHER" id="PTHR35372">
    <property type="entry name" value="ATP BINDING PROTEIN-RELATED"/>
    <property type="match status" value="1"/>
</dbReference>
<evidence type="ECO:0000256" key="1">
    <source>
        <dbReference type="ARBA" id="ARBA00022741"/>
    </source>
</evidence>
<dbReference type="InterPro" id="IPR006500">
    <property type="entry name" value="Helicase_put_C_phage/plasmid"/>
</dbReference>
<dbReference type="InterPro" id="IPR045455">
    <property type="entry name" value="NrS-1_pol-like_helicase"/>
</dbReference>
<dbReference type="PROSITE" id="PS51206">
    <property type="entry name" value="SF3_HELICASE_1"/>
    <property type="match status" value="1"/>
</dbReference>
<dbReference type="PANTHER" id="PTHR35372:SF2">
    <property type="entry name" value="SF3 HELICASE DOMAIN-CONTAINING PROTEIN"/>
    <property type="match status" value="1"/>
</dbReference>
<reference evidence="7 8" key="1">
    <citation type="submission" date="2021-07" db="EMBL/GenBank/DDBJ databases">
        <title>Karlodiniumbacter phycospheric gen. nov., sp. nov., a phycosphere bacterium isolated from karlodinium veneficum.</title>
        <authorList>
            <person name="Peng Y."/>
            <person name="Jiang L."/>
            <person name="Lee J."/>
        </authorList>
    </citation>
    <scope>NUCLEOTIDE SEQUENCE</scope>
    <source>
        <strain evidence="7 8">N5</strain>
    </source>
</reference>
<dbReference type="GO" id="GO:0005524">
    <property type="term" value="F:ATP binding"/>
    <property type="evidence" value="ECO:0007669"/>
    <property type="project" value="UniProtKB-KW"/>
</dbReference>
<evidence type="ECO:0000313" key="8">
    <source>
        <dbReference type="Proteomes" id="UP000693972"/>
    </source>
</evidence>
<evidence type="ECO:0000256" key="3">
    <source>
        <dbReference type="ARBA" id="ARBA00022840"/>
    </source>
</evidence>
<feature type="domain" description="SF3 helicase" evidence="5">
    <location>
        <begin position="519"/>
        <end position="678"/>
    </location>
</feature>
<evidence type="ECO:0000256" key="2">
    <source>
        <dbReference type="ARBA" id="ARBA00022801"/>
    </source>
</evidence>
<evidence type="ECO:0000256" key="4">
    <source>
        <dbReference type="SAM" id="MobiDB-lite"/>
    </source>
</evidence>
<evidence type="ECO:0000313" key="6">
    <source>
        <dbReference type="EMBL" id="MBY4895322.1"/>
    </source>
</evidence>
<dbReference type="AlphaFoldDB" id="A0A975TUH3"/>
<dbReference type="GO" id="GO:0016787">
    <property type="term" value="F:hydrolase activity"/>
    <property type="evidence" value="ECO:0007669"/>
    <property type="project" value="UniProtKB-KW"/>
</dbReference>
<dbReference type="NCBIfam" id="TIGR01613">
    <property type="entry name" value="primase_Cterm"/>
    <property type="match status" value="1"/>
</dbReference>
<evidence type="ECO:0000313" key="7">
    <source>
        <dbReference type="EMBL" id="QXL87914.1"/>
    </source>
</evidence>
<feature type="region of interest" description="Disordered" evidence="4">
    <location>
        <begin position="335"/>
        <end position="368"/>
    </location>
</feature>
<keyword evidence="1" id="KW-0547">Nucleotide-binding</keyword>
<dbReference type="InterPro" id="IPR027417">
    <property type="entry name" value="P-loop_NTPase"/>
</dbReference>
<dbReference type="RefSeq" id="WP_257894761.1">
    <property type="nucleotide sequence ID" value="NZ_JAIMBW010000001.1"/>
</dbReference>
<keyword evidence="8" id="KW-1185">Reference proteome</keyword>
<protein>
    <submittedName>
        <fullName evidence="6">DUF5906 domain-containing protein</fullName>
    </submittedName>
</protein>
<organism evidence="7">
    <name type="scientific">Gymnodinialimonas phycosphaerae</name>
    <dbReference type="NCBI Taxonomy" id="2841589"/>
    <lineage>
        <taxon>Bacteria</taxon>
        <taxon>Pseudomonadati</taxon>
        <taxon>Pseudomonadota</taxon>
        <taxon>Alphaproteobacteria</taxon>
        <taxon>Rhodobacterales</taxon>
        <taxon>Paracoccaceae</taxon>
        <taxon>Gymnodinialimonas</taxon>
    </lineage>
</organism>
<dbReference type="InterPro" id="IPR014015">
    <property type="entry name" value="Helicase_SF3_DNA-vir"/>
</dbReference>
<dbReference type="EMBL" id="CP078073">
    <property type="protein sequence ID" value="QXL87914.1"/>
    <property type="molecule type" value="Genomic_DNA"/>
</dbReference>
<dbReference type="Pfam" id="PF19263">
    <property type="entry name" value="DUF5906"/>
    <property type="match status" value="1"/>
</dbReference>
<proteinExistence type="predicted"/>
<dbReference type="InterPro" id="IPR014818">
    <property type="entry name" value="Phage/plasmid_primase_P4_C"/>
</dbReference>
<dbReference type="InterPro" id="IPR051620">
    <property type="entry name" value="ORF904-like_C"/>
</dbReference>
<gene>
    <name evidence="7" type="ORF">KUL25_21385</name>
</gene>
<accession>A0A975TUH3</accession>
<dbReference type="SMART" id="SM00885">
    <property type="entry name" value="D5_N"/>
    <property type="match status" value="1"/>
</dbReference>
<keyword evidence="3" id="KW-0067">ATP-binding</keyword>
<name>A0A975TUH3_9RHOB</name>
<dbReference type="Gene3D" id="3.40.50.300">
    <property type="entry name" value="P-loop containing nucleotide triphosphate hydrolases"/>
    <property type="match status" value="1"/>
</dbReference>
<evidence type="ECO:0000259" key="5">
    <source>
        <dbReference type="PROSITE" id="PS51206"/>
    </source>
</evidence>
<sequence>MPVLFLRREVLGMTDHVQTADAAEPVVPDANTIALYADVVFGYCEFLAPVRALAEKGAADAPPHTPFLPVDGDLGVKLAHQADWAAQTGMALFVVPGTVHEAGAARSEHIAQMQVVLVDIDHGDIAAKRSHLIQHLGTPTLEVASGGVTPEGQDKLHLYWRLTEPAEGEDIARVCRARQMIAAKVGGDPSFKSAHQPIRVAGSVHAKSGIKRLVSILDYRPVDFDLGELAEAIFAMPPMEGLAAEALDFNAAPAERGSVPELFAKPVREGGVDGTTRFDALSRVIGYWIRRSREGHVTPADAWAEIVAYNDARIDPPWPDARLRQEAERLWRLDQARNGEIPDEEGLEPEPSHGGGDGSGNAGPSPVRFSEDALASTFADQHSDAWRYVAGWGQWLTWTGRIWKREDTLQAFDLARQVCRAAAVRSPSSKVRTKLSAASTVAAVERLARSDRRHATTTDVWDRDPWLFNTTAGVLDLRSGQSQPHDQALCMTKIAAAAPKGNCPTWLSFLETVTGGDAELQSYLQRMAGYCLTGVTSEHALFFLYGTGANGKSVFANTLTEILGDYATVAPMDMFMASHGDRHPTDMAGLRGARVVTSIETEQGSRWAESKLKALTGGDKITARFMRQDFFEFIPQFKLLIVGNHKPTIRNVDEAMKRRLHMVPFTVTIPSAKRDKRLPDRLLAERDGILTWALQGCLEWQQHGLRPPPAVMAATEDYFEAEDALGRWIEERCETGNKAFWAGSTDLFNSWKAWAEANGEYAGSMKRFSETLSTKGFTRENTRKARGFLGIKLCDNNSDLFTGECNDQ</sequence>